<keyword evidence="2" id="KW-0732">Signal</keyword>
<feature type="non-terminal residue" evidence="3">
    <location>
        <position position="345"/>
    </location>
</feature>
<feature type="signal peptide" evidence="2">
    <location>
        <begin position="1"/>
        <end position="26"/>
    </location>
</feature>
<dbReference type="EMBL" id="CAEX01000564">
    <property type="protein sequence ID" value="CCD18190.1"/>
    <property type="molecule type" value="Genomic_DNA"/>
</dbReference>
<organism evidence="3 4">
    <name type="scientific">Trypanosoma vivax (strain Y486)</name>
    <dbReference type="NCBI Taxonomy" id="1055687"/>
    <lineage>
        <taxon>Eukaryota</taxon>
        <taxon>Discoba</taxon>
        <taxon>Euglenozoa</taxon>
        <taxon>Kinetoplastea</taxon>
        <taxon>Metakinetoplastina</taxon>
        <taxon>Trypanosomatida</taxon>
        <taxon>Trypanosomatidae</taxon>
        <taxon>Trypanosoma</taxon>
        <taxon>Duttonella</taxon>
    </lineage>
</organism>
<keyword evidence="4" id="KW-1185">Reference proteome</keyword>
<dbReference type="AlphaFoldDB" id="F9WL05"/>
<protein>
    <submittedName>
        <fullName evidence="3">Uncharacterized protein</fullName>
    </submittedName>
</protein>
<sequence length="345" mass="36456">MAGTACFLPFLLFRVWCRFSARGAFARMELTRGAWLLALVLLAAATGEAAIDSKAGVTEADAGLLCVVSGALKGGARQAQVDTARAFTLMTAIAAHRAGPDVAKGAQPALAKMSARTKQEAVAASQRATHALASLERQKARAAALAQAIATSAAEAATLSAHIAGEMDQWTRIASTLVSKATNGYPCITTSPSSNAGTITLSRNLAAATEAQSGGGTAYGKPVPAACDADPTAEMQATKWSHVTSAIATAKGRERHPEKVHDRLADVRHTGQLPADKRRRSKLSRLIQRLAHGGRVQRHVQHQPHRHAVQQEYRKSRRAGQAAEHTDTGTGRRRRGSGPGRHMPR</sequence>
<evidence type="ECO:0000313" key="3">
    <source>
        <dbReference type="EMBL" id="CCD18190.1"/>
    </source>
</evidence>
<evidence type="ECO:0000256" key="2">
    <source>
        <dbReference type="SAM" id="SignalP"/>
    </source>
</evidence>
<feature type="compositionally biased region" description="Basic residues" evidence="1">
    <location>
        <begin position="331"/>
        <end position="345"/>
    </location>
</feature>
<reference evidence="3 4" key="1">
    <citation type="journal article" date="2012" name="Proc. Natl. Acad. Sci. U.S.A.">
        <title>Antigenic diversity is generated by distinct evolutionary mechanisms in African trypanosome species.</title>
        <authorList>
            <person name="Jackson A.P."/>
            <person name="Berry A."/>
            <person name="Aslett M."/>
            <person name="Allison H.C."/>
            <person name="Burton P."/>
            <person name="Vavrova-Anderson J."/>
            <person name="Brown R."/>
            <person name="Browne H."/>
            <person name="Corton N."/>
            <person name="Hauser H."/>
            <person name="Gamble J."/>
            <person name="Gilderthorp R."/>
            <person name="Marcello L."/>
            <person name="McQuillan J."/>
            <person name="Otto T.D."/>
            <person name="Quail M.A."/>
            <person name="Sanders M.J."/>
            <person name="van Tonder A."/>
            <person name="Ginger M.L."/>
            <person name="Field M.C."/>
            <person name="Barry J.D."/>
            <person name="Hertz-Fowler C."/>
            <person name="Berriman M."/>
        </authorList>
    </citation>
    <scope>NUCLEOTIDE SEQUENCE</scope>
    <source>
        <strain evidence="3 4">Y486</strain>
    </source>
</reference>
<dbReference type="Proteomes" id="UP000009027">
    <property type="component" value="Unassembled WGS sequence"/>
</dbReference>
<proteinExistence type="predicted"/>
<feature type="compositionally biased region" description="Basic residues" evidence="1">
    <location>
        <begin position="295"/>
        <end position="308"/>
    </location>
</feature>
<gene>
    <name evidence="3" type="ORF">TvY486_0008260</name>
</gene>
<feature type="chain" id="PRO_5003395156" evidence="2">
    <location>
        <begin position="27"/>
        <end position="345"/>
    </location>
</feature>
<name>F9WL05_TRYVY</name>
<feature type="region of interest" description="Disordered" evidence="1">
    <location>
        <begin position="293"/>
        <end position="345"/>
    </location>
</feature>
<accession>F9WL05</accession>
<evidence type="ECO:0000313" key="4">
    <source>
        <dbReference type="Proteomes" id="UP000009027"/>
    </source>
</evidence>
<evidence type="ECO:0000256" key="1">
    <source>
        <dbReference type="SAM" id="MobiDB-lite"/>
    </source>
</evidence>